<dbReference type="EMBL" id="NIVC01004355">
    <property type="protein sequence ID" value="PAA47718.1"/>
    <property type="molecule type" value="Genomic_DNA"/>
</dbReference>
<dbReference type="FunFam" id="2.60.40.1110:FF:000004">
    <property type="entry name" value="Voltage-sensor containing phosphatase"/>
    <property type="match status" value="1"/>
</dbReference>
<sequence>MSANANGGQEDASTEPKTVIHVDDFGFREALETNNREDTWCREPRKKTLRIIESLAFRLATMALILLDLVLVIVDLADPKPAYDYVGLVIVILFVIEVGVRIFALGPEKFFSNWIMVLDFAVVLLTFIVSVVFMSVPDLSDTAKLGKLVVLARLIRLPRLVALVRVFLTERKNLTKATRHVVSQNKKRYEDDGFDLDLCYITEKVIAMSYPSSGLMAMYRNPIKEVAKFLDLKHYNRYKVYNLCSERYYDSSFFHDRVERYLIDDHNVPRLSDMVKFANSVRDWLAAHEQNIIVVHCKGGKGRTGTMICTYMVDSDIYENAKECLDFFGLKRTDYQQGIKFQGVETPSQNRYVGYFETVKKEFNYEMPPDTPLIVRKIIIHGISSIGNGDGSDFWFRIFEGGKQVGEFDLGINKNCIAEFSRETDSAVVTLRNPPTVLNDVKFSFFSRNRNVPTAYENCAFFFWIYTYFIQDLKIKLDRTQLDNPHKSKTWKVWHENFAVEVLFDQP</sequence>
<dbReference type="GO" id="GO:0016314">
    <property type="term" value="F:phosphatidylinositol-3,4,5-trisphosphate 3-phosphatase activity"/>
    <property type="evidence" value="ECO:0007669"/>
    <property type="project" value="TreeGrafter"/>
</dbReference>
<dbReference type="PANTHER" id="PTHR12305">
    <property type="entry name" value="PHOSPHATASE WITH HOMOLOGY TO TENSIN"/>
    <property type="match status" value="1"/>
</dbReference>
<proteinExistence type="inferred from homology"/>
<comment type="similarity">
    <text evidence="3">Belongs to the PTEN phosphatase protein family.</text>
</comment>
<dbReference type="PROSITE" id="PS00383">
    <property type="entry name" value="TYR_PHOSPHATASE_1"/>
    <property type="match status" value="1"/>
</dbReference>
<evidence type="ECO:0000256" key="3">
    <source>
        <dbReference type="ARBA" id="ARBA00007881"/>
    </source>
</evidence>
<evidence type="ECO:0000256" key="7">
    <source>
        <dbReference type="ARBA" id="ARBA00023136"/>
    </source>
</evidence>
<feature type="transmembrane region" description="Helical" evidence="9">
    <location>
        <begin position="55"/>
        <end position="73"/>
    </location>
</feature>
<comment type="caution">
    <text evidence="13">The sequence shown here is derived from an EMBL/GenBank/DDBJ whole genome shotgun (WGS) entry which is preliminary data.</text>
</comment>
<dbReference type="InterPro" id="IPR027359">
    <property type="entry name" value="Volt_channel_dom_sf"/>
</dbReference>
<accession>A0A267DEJ3</accession>
<comment type="subcellular location">
    <subcellularLocation>
        <location evidence="2">Cell projection</location>
    </subcellularLocation>
    <subcellularLocation>
        <location evidence="1">Membrane</location>
        <topology evidence="1">Multi-pass membrane protein</topology>
    </subcellularLocation>
</comment>
<feature type="transmembrane region" description="Helical" evidence="9">
    <location>
        <begin position="116"/>
        <end position="136"/>
    </location>
</feature>
<dbReference type="PROSITE" id="PS51182">
    <property type="entry name" value="C2_TENSIN"/>
    <property type="match status" value="1"/>
</dbReference>
<evidence type="ECO:0000256" key="6">
    <source>
        <dbReference type="ARBA" id="ARBA00022989"/>
    </source>
</evidence>
<evidence type="ECO:0000256" key="4">
    <source>
        <dbReference type="ARBA" id="ARBA00022692"/>
    </source>
</evidence>
<protein>
    <submittedName>
        <fullName evidence="13">Uncharacterized protein</fullName>
    </submittedName>
</protein>
<dbReference type="Gene3D" id="1.20.120.350">
    <property type="entry name" value="Voltage-gated potassium channels. Chain C"/>
    <property type="match status" value="1"/>
</dbReference>
<dbReference type="InterPro" id="IPR029021">
    <property type="entry name" value="Prot-tyrosine_phosphatase-like"/>
</dbReference>
<dbReference type="InterPro" id="IPR005821">
    <property type="entry name" value="Ion_trans_dom"/>
</dbReference>
<dbReference type="InterPro" id="IPR016130">
    <property type="entry name" value="Tyr_Pase_AS"/>
</dbReference>
<evidence type="ECO:0000259" key="10">
    <source>
        <dbReference type="PROSITE" id="PS50056"/>
    </source>
</evidence>
<reference evidence="13 14" key="1">
    <citation type="submission" date="2017-06" db="EMBL/GenBank/DDBJ databases">
        <title>A platform for efficient transgenesis in Macrostomum lignano, a flatworm model organism for stem cell research.</title>
        <authorList>
            <person name="Berezikov E."/>
        </authorList>
    </citation>
    <scope>NUCLEOTIDE SEQUENCE [LARGE SCALE GENOMIC DNA]</scope>
    <source>
        <strain evidence="13">DV1</strain>
        <tissue evidence="13">Whole organism</tissue>
    </source>
</reference>
<feature type="domain" description="Phosphatase tensin-type" evidence="11">
    <location>
        <begin position="187"/>
        <end position="363"/>
    </location>
</feature>
<dbReference type="AlphaFoldDB" id="A0A267DEJ3"/>
<dbReference type="SMART" id="SM00404">
    <property type="entry name" value="PTPc_motif"/>
    <property type="match status" value="1"/>
</dbReference>
<dbReference type="InterPro" id="IPR029023">
    <property type="entry name" value="Tensin_phosphatase"/>
</dbReference>
<dbReference type="Gene3D" id="3.90.190.10">
    <property type="entry name" value="Protein tyrosine phosphatase superfamily"/>
    <property type="match status" value="1"/>
</dbReference>
<evidence type="ECO:0000256" key="2">
    <source>
        <dbReference type="ARBA" id="ARBA00004316"/>
    </source>
</evidence>
<dbReference type="SUPFAM" id="SSF81324">
    <property type="entry name" value="Voltage-gated potassium channels"/>
    <property type="match status" value="1"/>
</dbReference>
<keyword evidence="6 9" id="KW-1133">Transmembrane helix</keyword>
<dbReference type="InterPro" id="IPR000387">
    <property type="entry name" value="Tyr_Pase_dom"/>
</dbReference>
<dbReference type="Pfam" id="PF10409">
    <property type="entry name" value="PTEN_C2"/>
    <property type="match status" value="1"/>
</dbReference>
<dbReference type="InterPro" id="IPR045102">
    <property type="entry name" value="PTP_VSP_TPTE"/>
</dbReference>
<dbReference type="SUPFAM" id="SSF49562">
    <property type="entry name" value="C2 domain (Calcium/lipid-binding domain, CaLB)"/>
    <property type="match status" value="1"/>
</dbReference>
<dbReference type="InterPro" id="IPR003595">
    <property type="entry name" value="Tyr_Pase_cat"/>
</dbReference>
<evidence type="ECO:0000256" key="8">
    <source>
        <dbReference type="ARBA" id="ARBA00023273"/>
    </source>
</evidence>
<evidence type="ECO:0000259" key="12">
    <source>
        <dbReference type="PROSITE" id="PS51182"/>
    </source>
</evidence>
<keyword evidence="5" id="KW-0378">Hydrolase</keyword>
<dbReference type="InterPro" id="IPR051281">
    <property type="entry name" value="Dual-spec_lipid-protein_phosph"/>
</dbReference>
<feature type="domain" description="Tyrosine specific protein phosphatases" evidence="10">
    <location>
        <begin position="272"/>
        <end position="332"/>
    </location>
</feature>
<feature type="domain" description="C2 tensin-type" evidence="12">
    <location>
        <begin position="370"/>
        <end position="507"/>
    </location>
</feature>
<evidence type="ECO:0000313" key="14">
    <source>
        <dbReference type="Proteomes" id="UP000215902"/>
    </source>
</evidence>
<dbReference type="SUPFAM" id="SSF52799">
    <property type="entry name" value="(Phosphotyrosine protein) phosphatases II"/>
    <property type="match status" value="1"/>
</dbReference>
<dbReference type="OrthoDB" id="16692at2759"/>
<dbReference type="InterPro" id="IPR035892">
    <property type="entry name" value="C2_domain_sf"/>
</dbReference>
<dbReference type="CDD" id="cd14510">
    <property type="entry name" value="PTP_VSP_TPTE"/>
    <property type="match status" value="1"/>
</dbReference>
<dbReference type="PROSITE" id="PS50056">
    <property type="entry name" value="TYR_PHOSPHATASE_2"/>
    <property type="match status" value="1"/>
</dbReference>
<dbReference type="PANTHER" id="PTHR12305:SF60">
    <property type="entry name" value="PHOSPHATIDYLINOSITOL 3,4,5-TRISPHOSPHATE 3-PHOSPHATASE TPTE2-RELATED"/>
    <property type="match status" value="1"/>
</dbReference>
<feature type="transmembrane region" description="Helical" evidence="9">
    <location>
        <begin position="85"/>
        <end position="104"/>
    </location>
</feature>
<evidence type="ECO:0000256" key="5">
    <source>
        <dbReference type="ARBA" id="ARBA00022801"/>
    </source>
</evidence>
<evidence type="ECO:0000313" key="13">
    <source>
        <dbReference type="EMBL" id="PAA47718.1"/>
    </source>
</evidence>
<keyword evidence="8" id="KW-0966">Cell projection</keyword>
<gene>
    <name evidence="13" type="ORF">BOX15_Mlig032453g2</name>
</gene>
<organism evidence="13 14">
    <name type="scientific">Macrostomum lignano</name>
    <dbReference type="NCBI Taxonomy" id="282301"/>
    <lineage>
        <taxon>Eukaryota</taxon>
        <taxon>Metazoa</taxon>
        <taxon>Spiralia</taxon>
        <taxon>Lophotrochozoa</taxon>
        <taxon>Platyhelminthes</taxon>
        <taxon>Rhabditophora</taxon>
        <taxon>Macrostomorpha</taxon>
        <taxon>Macrostomida</taxon>
        <taxon>Macrostomidae</taxon>
        <taxon>Macrostomum</taxon>
    </lineage>
</organism>
<keyword evidence="7 9" id="KW-0472">Membrane</keyword>
<dbReference type="GO" id="GO:0016020">
    <property type="term" value="C:membrane"/>
    <property type="evidence" value="ECO:0007669"/>
    <property type="project" value="UniProtKB-SubCell"/>
</dbReference>
<evidence type="ECO:0000259" key="11">
    <source>
        <dbReference type="PROSITE" id="PS51181"/>
    </source>
</evidence>
<dbReference type="GO" id="GO:0005829">
    <property type="term" value="C:cytosol"/>
    <property type="evidence" value="ECO:0007669"/>
    <property type="project" value="TreeGrafter"/>
</dbReference>
<keyword evidence="14" id="KW-1185">Reference proteome</keyword>
<dbReference type="SMART" id="SM01326">
    <property type="entry name" value="PTEN_C2"/>
    <property type="match status" value="1"/>
</dbReference>
<keyword evidence="4 9" id="KW-0812">Transmembrane</keyword>
<dbReference type="InterPro" id="IPR014020">
    <property type="entry name" value="Tensin_C2-dom"/>
</dbReference>
<dbReference type="Proteomes" id="UP000215902">
    <property type="component" value="Unassembled WGS sequence"/>
</dbReference>
<dbReference type="Gene3D" id="2.60.40.1110">
    <property type="match status" value="1"/>
</dbReference>
<dbReference type="GO" id="GO:0005216">
    <property type="term" value="F:monoatomic ion channel activity"/>
    <property type="evidence" value="ECO:0007669"/>
    <property type="project" value="InterPro"/>
</dbReference>
<dbReference type="Pfam" id="PF00520">
    <property type="entry name" value="Ion_trans"/>
    <property type="match status" value="1"/>
</dbReference>
<dbReference type="Pfam" id="PF22785">
    <property type="entry name" value="Tc-R-P"/>
    <property type="match status" value="1"/>
</dbReference>
<name>A0A267DEJ3_9PLAT</name>
<evidence type="ECO:0000256" key="1">
    <source>
        <dbReference type="ARBA" id="ARBA00004141"/>
    </source>
</evidence>
<dbReference type="PROSITE" id="PS51181">
    <property type="entry name" value="PPASE_TENSIN"/>
    <property type="match status" value="1"/>
</dbReference>
<evidence type="ECO:0000256" key="9">
    <source>
        <dbReference type="SAM" id="Phobius"/>
    </source>
</evidence>
<dbReference type="GO" id="GO:0042995">
    <property type="term" value="C:cell projection"/>
    <property type="evidence" value="ECO:0007669"/>
    <property type="project" value="UniProtKB-SubCell"/>
</dbReference>
<dbReference type="STRING" id="282301.A0A267DEJ3"/>